<dbReference type="Proteomes" id="UP000010475">
    <property type="component" value="Chromosome"/>
</dbReference>
<feature type="compositionally biased region" description="Low complexity" evidence="1">
    <location>
        <begin position="63"/>
        <end position="82"/>
    </location>
</feature>
<dbReference type="AlphaFoldDB" id="K9WYE3"/>
<dbReference type="PROSITE" id="PS51257">
    <property type="entry name" value="PROKAR_LIPOPROTEIN"/>
    <property type="match status" value="1"/>
</dbReference>
<protein>
    <submittedName>
        <fullName evidence="3">Putative phospholipid-binding protein</fullName>
    </submittedName>
</protein>
<name>K9WYE3_9NOST</name>
<evidence type="ECO:0000313" key="3">
    <source>
        <dbReference type="EMBL" id="AFZ25390.1"/>
    </source>
</evidence>
<dbReference type="InterPro" id="IPR007055">
    <property type="entry name" value="BON_dom"/>
</dbReference>
<dbReference type="Gene3D" id="3.30.1340.30">
    <property type="match status" value="1"/>
</dbReference>
<evidence type="ECO:0000256" key="1">
    <source>
        <dbReference type="SAM" id="MobiDB-lite"/>
    </source>
</evidence>
<proteinExistence type="predicted"/>
<dbReference type="Pfam" id="PF04972">
    <property type="entry name" value="BON"/>
    <property type="match status" value="1"/>
</dbReference>
<sequence>MKKLIPFLISGVLVAGVFGCQEAPKSSSENPTTTNESAQAPAKEASQTTETAAKTATEKTKPADTTAATEKTKIADTTAAKTATEKTKPADTTAATEKTKIADTTAAKTATEKTKPVVTAGSDNVKSLALGKLKDKLPGSNLVVEDKQGVVTVTGTVPTEADLKKIEPIVKQLNGVKSVKVEAKVATEKKP</sequence>
<dbReference type="RefSeq" id="WP_015208642.1">
    <property type="nucleotide sequence ID" value="NC_019757.1"/>
</dbReference>
<dbReference type="KEGG" id="csg:Cylst_3227"/>
<evidence type="ECO:0000259" key="2">
    <source>
        <dbReference type="PROSITE" id="PS50914"/>
    </source>
</evidence>
<dbReference type="EMBL" id="CP003642">
    <property type="protein sequence ID" value="AFZ25390.1"/>
    <property type="molecule type" value="Genomic_DNA"/>
</dbReference>
<feature type="domain" description="BON" evidence="2">
    <location>
        <begin position="117"/>
        <end position="187"/>
    </location>
</feature>
<dbReference type="PATRIC" id="fig|56107.3.peg.3533"/>
<feature type="compositionally biased region" description="Low complexity" evidence="1">
    <location>
        <begin position="26"/>
        <end position="37"/>
    </location>
</feature>
<evidence type="ECO:0000313" key="4">
    <source>
        <dbReference type="Proteomes" id="UP000010475"/>
    </source>
</evidence>
<feature type="region of interest" description="Disordered" evidence="1">
    <location>
        <begin position="22"/>
        <end position="113"/>
    </location>
</feature>
<feature type="compositionally biased region" description="Low complexity" evidence="1">
    <location>
        <begin position="90"/>
        <end position="109"/>
    </location>
</feature>
<dbReference type="HOGENOM" id="CLU_122304_0_0_3"/>
<organism evidence="3 4">
    <name type="scientific">Cylindrospermum stagnale PCC 7417</name>
    <dbReference type="NCBI Taxonomy" id="56107"/>
    <lineage>
        <taxon>Bacteria</taxon>
        <taxon>Bacillati</taxon>
        <taxon>Cyanobacteriota</taxon>
        <taxon>Cyanophyceae</taxon>
        <taxon>Nostocales</taxon>
        <taxon>Nostocaceae</taxon>
        <taxon>Cylindrospermum</taxon>
    </lineage>
</organism>
<dbReference type="PROSITE" id="PS50914">
    <property type="entry name" value="BON"/>
    <property type="match status" value="1"/>
</dbReference>
<accession>K9WYE3</accession>
<gene>
    <name evidence="3" type="ORF">Cylst_3227</name>
</gene>
<keyword evidence="4" id="KW-1185">Reference proteome</keyword>
<dbReference type="eggNOG" id="COG2823">
    <property type="taxonomic scope" value="Bacteria"/>
</dbReference>
<dbReference type="STRING" id="56107.Cylst_3227"/>
<reference evidence="3 4" key="1">
    <citation type="submission" date="2012-06" db="EMBL/GenBank/DDBJ databases">
        <title>Finished chromosome of genome of Cylindrospermum stagnale PCC 7417.</title>
        <authorList>
            <consortium name="US DOE Joint Genome Institute"/>
            <person name="Gugger M."/>
            <person name="Coursin T."/>
            <person name="Rippka R."/>
            <person name="Tandeau De Marsac N."/>
            <person name="Huntemann M."/>
            <person name="Wei C.-L."/>
            <person name="Han J."/>
            <person name="Detter J.C."/>
            <person name="Han C."/>
            <person name="Tapia R."/>
            <person name="Chen A."/>
            <person name="Kyrpides N."/>
            <person name="Mavromatis K."/>
            <person name="Markowitz V."/>
            <person name="Szeto E."/>
            <person name="Ivanova N."/>
            <person name="Pagani I."/>
            <person name="Pati A."/>
            <person name="Goodwin L."/>
            <person name="Nordberg H.P."/>
            <person name="Cantor M.N."/>
            <person name="Hua S.X."/>
            <person name="Woyke T."/>
            <person name="Kerfeld C.A."/>
        </authorList>
    </citation>
    <scope>NUCLEOTIDE SEQUENCE [LARGE SCALE GENOMIC DNA]</scope>
    <source>
        <strain evidence="3 4">PCC 7417</strain>
    </source>
</reference>
<dbReference type="OrthoDB" id="517762at2"/>